<dbReference type="Proteomes" id="UP000466514">
    <property type="component" value="Chromosome"/>
</dbReference>
<reference evidence="1 2" key="1">
    <citation type="journal article" date="2019" name="Emerg. Microbes Infect.">
        <title>Comprehensive subspecies identification of 175 nontuberculous mycobacteria species based on 7547 genomic profiles.</title>
        <authorList>
            <person name="Matsumoto Y."/>
            <person name="Kinjo T."/>
            <person name="Motooka D."/>
            <person name="Nabeya D."/>
            <person name="Jung N."/>
            <person name="Uechi K."/>
            <person name="Horii T."/>
            <person name="Iida T."/>
            <person name="Fujita J."/>
            <person name="Nakamura S."/>
        </authorList>
    </citation>
    <scope>NUCLEOTIDE SEQUENCE [LARGE SCALE GENOMIC DNA]</scope>
    <source>
        <strain evidence="1 2">JCM 13323</strain>
    </source>
</reference>
<evidence type="ECO:0000313" key="1">
    <source>
        <dbReference type="EMBL" id="BBX68496.1"/>
    </source>
</evidence>
<organism evidence="1 2">
    <name type="scientific">Mycolicibacterium psychrotolerans</name>
    <dbReference type="NCBI Taxonomy" id="216929"/>
    <lineage>
        <taxon>Bacteria</taxon>
        <taxon>Bacillati</taxon>
        <taxon>Actinomycetota</taxon>
        <taxon>Actinomycetes</taxon>
        <taxon>Mycobacteriales</taxon>
        <taxon>Mycobacteriaceae</taxon>
        <taxon>Mycolicibacterium</taxon>
    </lineage>
</organism>
<dbReference type="EMBL" id="AP022574">
    <property type="protein sequence ID" value="BBX68496.1"/>
    <property type="molecule type" value="Genomic_DNA"/>
</dbReference>
<dbReference type="RefSeq" id="WP_163721902.1">
    <property type="nucleotide sequence ID" value="NZ_AP022574.1"/>
</dbReference>
<evidence type="ECO:0000313" key="2">
    <source>
        <dbReference type="Proteomes" id="UP000466514"/>
    </source>
</evidence>
<proteinExistence type="predicted"/>
<protein>
    <submittedName>
        <fullName evidence="1">Uncharacterized protein</fullName>
    </submittedName>
</protein>
<name>A0A7I7M8Y9_9MYCO</name>
<dbReference type="KEGG" id="mpsc:MPSYJ_19570"/>
<accession>A0A7I7M8Y9</accession>
<keyword evidence="2" id="KW-1185">Reference proteome</keyword>
<dbReference type="AlphaFoldDB" id="A0A7I7M8Y9"/>
<gene>
    <name evidence="1" type="ORF">MPSYJ_19570</name>
</gene>
<sequence>MGDTGSVADVVATPELLERMLHQKPPCWPWAAFASVLFQQWAVLEGRKVNQVLGAPIGPPTGRLKTRVEAAAFVAHHVRAVDEIVREADAFLRSATFLAVFGAPEDETTADAAGIVRAGRRLGGYYQGLLELAENCRRQALRDDDAPLLADCIRFVNQPLQDFCGLVNDVLERLEHLQKRVLSGRRPRPHTPVPLPVTTDDELIWSILDRLQTLD</sequence>